<evidence type="ECO:0000313" key="5">
    <source>
        <dbReference type="EMBL" id="CAD8156097.1"/>
    </source>
</evidence>
<feature type="transmembrane region" description="Helical" evidence="4">
    <location>
        <begin position="1175"/>
        <end position="1197"/>
    </location>
</feature>
<evidence type="ECO:0000256" key="3">
    <source>
        <dbReference type="ARBA" id="ARBA00023157"/>
    </source>
</evidence>
<feature type="transmembrane region" description="Helical" evidence="4">
    <location>
        <begin position="1107"/>
        <end position="1127"/>
    </location>
</feature>
<dbReference type="Proteomes" id="UP000683925">
    <property type="component" value="Unassembled WGS sequence"/>
</dbReference>
<keyword evidence="6" id="KW-1185">Reference proteome</keyword>
<feature type="transmembrane region" description="Helical" evidence="4">
    <location>
        <begin position="1327"/>
        <end position="1349"/>
    </location>
</feature>
<dbReference type="OrthoDB" id="28293at2759"/>
<dbReference type="Pfam" id="PF13948">
    <property type="entry name" value="DUF4215"/>
    <property type="match status" value="6"/>
</dbReference>
<dbReference type="PANTHER" id="PTHR39767:SF2">
    <property type="entry name" value="CHROMOSOME UNDETERMINED SCAFFOLD_1, WHOLE GENOME SHOTGUN SEQUENCE"/>
    <property type="match status" value="1"/>
</dbReference>
<feature type="transmembrane region" description="Helical" evidence="4">
    <location>
        <begin position="1267"/>
        <end position="1288"/>
    </location>
</feature>
<dbReference type="EMBL" id="CAJJDP010000031">
    <property type="protein sequence ID" value="CAD8156097.1"/>
    <property type="molecule type" value="Genomic_DNA"/>
</dbReference>
<evidence type="ECO:0000313" key="6">
    <source>
        <dbReference type="Proteomes" id="UP000683925"/>
    </source>
</evidence>
<accession>A0A8S1TX64</accession>
<reference evidence="5" key="1">
    <citation type="submission" date="2021-01" db="EMBL/GenBank/DDBJ databases">
        <authorList>
            <consortium name="Genoscope - CEA"/>
            <person name="William W."/>
        </authorList>
    </citation>
    <scope>NUCLEOTIDE SEQUENCE</scope>
</reference>
<organism evidence="5 6">
    <name type="scientific">Paramecium octaurelia</name>
    <dbReference type="NCBI Taxonomy" id="43137"/>
    <lineage>
        <taxon>Eukaryota</taxon>
        <taxon>Sar</taxon>
        <taxon>Alveolata</taxon>
        <taxon>Ciliophora</taxon>
        <taxon>Intramacronucleata</taxon>
        <taxon>Oligohymenophorea</taxon>
        <taxon>Peniculida</taxon>
        <taxon>Parameciidae</taxon>
        <taxon>Paramecium</taxon>
    </lineage>
</organism>
<gene>
    <name evidence="5" type="ORF">POCTA_138.1.T0310290</name>
</gene>
<protein>
    <submittedName>
        <fullName evidence="5">Uncharacterized protein</fullName>
    </submittedName>
</protein>
<evidence type="ECO:0000256" key="2">
    <source>
        <dbReference type="ARBA" id="ARBA00022737"/>
    </source>
</evidence>
<dbReference type="SMART" id="SM00261">
    <property type="entry name" value="FU"/>
    <property type="match status" value="4"/>
</dbReference>
<evidence type="ECO:0000256" key="1">
    <source>
        <dbReference type="ARBA" id="ARBA00022729"/>
    </source>
</evidence>
<dbReference type="PANTHER" id="PTHR39767">
    <property type="entry name" value="CALCIUM/CALMODULIN-BINDING MEMBRANE PROTEIN PCM4-RELATED"/>
    <property type="match status" value="1"/>
</dbReference>
<feature type="transmembrane region" description="Helical" evidence="4">
    <location>
        <begin position="1240"/>
        <end position="1261"/>
    </location>
</feature>
<keyword evidence="1" id="KW-0732">Signal</keyword>
<proteinExistence type="predicted"/>
<dbReference type="OMA" id="FECTENC"/>
<keyword evidence="2" id="KW-0677">Repeat</keyword>
<keyword evidence="3" id="KW-1015">Disulfide bond</keyword>
<dbReference type="NCBIfam" id="TIGR02232">
    <property type="entry name" value="myxo_disulf_rpt"/>
    <property type="match status" value="6"/>
</dbReference>
<dbReference type="InterPro" id="IPR006212">
    <property type="entry name" value="Furin_repeat"/>
</dbReference>
<keyword evidence="4" id="KW-0472">Membrane</keyword>
<evidence type="ECO:0000256" key="4">
    <source>
        <dbReference type="SAM" id="Phobius"/>
    </source>
</evidence>
<comment type="caution">
    <text evidence="5">The sequence shown here is derived from an EMBL/GenBank/DDBJ whole genome shotgun (WGS) entry which is preliminary data.</text>
</comment>
<feature type="transmembrane region" description="Helical" evidence="4">
    <location>
        <begin position="1295"/>
        <end position="1315"/>
    </location>
</feature>
<feature type="transmembrane region" description="Helical" evidence="4">
    <location>
        <begin position="1209"/>
        <end position="1228"/>
    </location>
</feature>
<keyword evidence="4" id="KW-1133">Transmembrane helix</keyword>
<sequence>MILFMLLTFNKQQILQGFLTFQIFMNLILQNQLCQFTMAQTEISRSFFSPFNSDDNWKTYLAESSPYITDCGTSFIFGGLSVFTYKTAITKTFILPTHYKLKFEFKFWRLTSWSGSYYSFYIDGSKPYSDNPTISTGTQICGSGTLGQVYQISEEINHNGNSAIATLISLQSGSYWGISDFIIYVQKCPKGCDYCDTSGNCLNWNRVLAFFNQILVTGGQGWQRDCFPYDGTGQCGSFEFYGPFLMTEVISIDLHLTDPHTKFKIQLKFLCAYVTGSITIRVNCNGVLLTNYADPLDLISSSNIICGSYLRLDKIDLGEFISSASILVISLEISAFTTVSSQTPFFGIRDFEVFTDAEKKSVFDDGIICSDNNIYAFDGCFSYIYDCNEGCNYCVKGLCIQCLSPWILNRISGQCVPNCGDQIVVSSEQCDDGNQQPYDGCYECQFSCPLNCKVCQYGKCLICNLSYQLIDNKCQFYCNDKENELINQYQSQNQVGHYCQISNFLINNYQQHVILNTDIQFQYDGDSCKFDNYGIFAYQYDMCPFEIPQNCKVAFLNQCQICQDEYDESNNNYCIPKCGNGIVQEYEQCDDANFEQFDGCYHCNYSCQLECLECYYSQCFQCIEGWNLINFICVSECGDGKIALLQQEQCDDQNNQSNDGCFECKFECTENCLFCNHSLDCVLCQKHFENQNNICVPICGDGIIVEGYEQCDDGNDVEFDGCYQCQFSCKQNCLICDQYQCLDPQKKQCENGYQLIDNQCHSICGDLIIASDEQCDDANEIPYDGCYQCQYSCSLDCLNCMDGYCLTCDPGYEIKNNLCLDICGNGIKSVKEECDDNNLINQDGCSDECKIEISWICSQTDLETSLCLLVTPPHFNLLLINQTYDSFFVQLQITSQVKLQDSNSNLTQNLQLSLYDIDPSHYIIYEYVLVEPNIISVQDINYLFQIKFLEQETMDIYFQVSFDIGLIDQYGFSVDNQQCKLHLRNPIVLSETQRIVSHKMSSLNMYMLIGLGISSLIILLSGNPVECFEVLDTLQYQSNLKYINSNYPENIMIYFESSEVVTIIPVLEKLQFIDLFNGVIGQEQLPAFEKFLFYDVNAELISNLSGLIAQIVIVVLLLIASKVYFLIFTKKCYNQFRVFIYNNKKLFFINKIVLIIHKLNQLCIKIHQLISLNGLVYIIQANSWDLIFKTLLYLYSQKENNLRNYLQNILAYSFIICNLVILSSIFSLKNSQKELKKRKILLHDGLIVAKKFFFLLVLIGFQKNSLTQSALLSLINSFYITIIILGQIVQEKIDLILILMFEVPVIMFTLLNIAYEQIQSNYLSYQFQIFIGFVQIGLLSFGLMTLSLYNCKLQAKSNYKIPIQT</sequence>
<keyword evidence="4" id="KW-0812">Transmembrane</keyword>
<name>A0A8S1TX64_PAROT</name>
<dbReference type="InterPro" id="IPR011936">
    <property type="entry name" value="Myxo_disulph_rpt"/>
</dbReference>